<proteinExistence type="predicted"/>
<keyword evidence="1" id="KW-0732">Signal</keyword>
<keyword evidence="3" id="KW-1185">Reference proteome</keyword>
<evidence type="ECO:0000313" key="2">
    <source>
        <dbReference type="EMBL" id="SNC67159.1"/>
    </source>
</evidence>
<feature type="signal peptide" evidence="1">
    <location>
        <begin position="1"/>
        <end position="19"/>
    </location>
</feature>
<dbReference type="Proteomes" id="UP000198131">
    <property type="component" value="Unassembled WGS sequence"/>
</dbReference>
<evidence type="ECO:0008006" key="4">
    <source>
        <dbReference type="Google" id="ProtNLM"/>
    </source>
</evidence>
<reference evidence="3" key="1">
    <citation type="submission" date="2017-06" db="EMBL/GenBank/DDBJ databases">
        <authorList>
            <person name="Varghese N."/>
            <person name="Submissions S."/>
        </authorList>
    </citation>
    <scope>NUCLEOTIDE SEQUENCE [LARGE SCALE GENOMIC DNA]</scope>
    <source>
        <strain evidence="3">DSM 11116</strain>
    </source>
</reference>
<gene>
    <name evidence="2" type="ORF">SAMN06265337_1856</name>
</gene>
<name>A0A212TM73_9BACT</name>
<evidence type="ECO:0000313" key="3">
    <source>
        <dbReference type="Proteomes" id="UP000198131"/>
    </source>
</evidence>
<dbReference type="OrthoDB" id="883398at2"/>
<dbReference type="AlphaFoldDB" id="A0A212TM73"/>
<dbReference type="RefSeq" id="WP_088843108.1">
    <property type="nucleotide sequence ID" value="NZ_FYEW01000001.1"/>
</dbReference>
<organism evidence="2 3">
    <name type="scientific">Hymenobacter gelipurpurascens</name>
    <dbReference type="NCBI Taxonomy" id="89968"/>
    <lineage>
        <taxon>Bacteria</taxon>
        <taxon>Pseudomonadati</taxon>
        <taxon>Bacteroidota</taxon>
        <taxon>Cytophagia</taxon>
        <taxon>Cytophagales</taxon>
        <taxon>Hymenobacteraceae</taxon>
        <taxon>Hymenobacter</taxon>
    </lineage>
</organism>
<dbReference type="EMBL" id="FYEW01000001">
    <property type="protein sequence ID" value="SNC67159.1"/>
    <property type="molecule type" value="Genomic_DNA"/>
</dbReference>
<dbReference type="PROSITE" id="PS51257">
    <property type="entry name" value="PROKAR_LIPOPROTEIN"/>
    <property type="match status" value="1"/>
</dbReference>
<protein>
    <recommendedName>
        <fullName evidence="4">Lipoprotein</fullName>
    </recommendedName>
</protein>
<feature type="chain" id="PRO_5012916867" description="Lipoprotein" evidence="1">
    <location>
        <begin position="20"/>
        <end position="180"/>
    </location>
</feature>
<accession>A0A212TM73</accession>
<evidence type="ECO:0000256" key="1">
    <source>
        <dbReference type="SAM" id="SignalP"/>
    </source>
</evidence>
<sequence>MLRSFFTWLLLLTSSVLVAACCGSVACDCNDGYADAVSFTFDMTSASTGKPFTLEELDTVYLVRSFLRDTAKVPTPDTVFVVRADTARLRPIILNTNAPFTLANNRKIDQYRYKLYLGKRKKPTYTLLLDSIDLAGRYQADGCCTCYQSTRRIIYPTGQSPFDVTDETGQNELVPFILKR</sequence>